<keyword evidence="5" id="KW-1185">Reference proteome</keyword>
<feature type="non-terminal residue" evidence="4">
    <location>
        <position position="1"/>
    </location>
</feature>
<dbReference type="InterPro" id="IPR004137">
    <property type="entry name" value="HCP/CODH"/>
</dbReference>
<evidence type="ECO:0000256" key="2">
    <source>
        <dbReference type="ARBA" id="ARBA00023004"/>
    </source>
</evidence>
<dbReference type="InterPro" id="IPR011254">
    <property type="entry name" value="Prismane-like_sf"/>
</dbReference>
<evidence type="ECO:0000313" key="5">
    <source>
        <dbReference type="Proteomes" id="UP000023152"/>
    </source>
</evidence>
<dbReference type="GO" id="GO:0050418">
    <property type="term" value="F:hydroxylamine reductase activity"/>
    <property type="evidence" value="ECO:0007669"/>
    <property type="project" value="TreeGrafter"/>
</dbReference>
<dbReference type="GO" id="GO:0046872">
    <property type="term" value="F:metal ion binding"/>
    <property type="evidence" value="ECO:0007669"/>
    <property type="project" value="UniProtKB-KW"/>
</dbReference>
<keyword evidence="2" id="KW-0408">Iron</keyword>
<accession>X6NT15</accession>
<keyword evidence="1" id="KW-0479">Metal-binding</keyword>
<name>X6NT15_RETFI</name>
<evidence type="ECO:0000313" key="4">
    <source>
        <dbReference type="EMBL" id="ETO28447.1"/>
    </source>
</evidence>
<dbReference type="PANTHER" id="PTHR30109:SF0">
    <property type="entry name" value="HYDROXYLAMINE REDUCTASE"/>
    <property type="match status" value="1"/>
</dbReference>
<protein>
    <submittedName>
        <fullName evidence="4">Hydroxylamine reductase</fullName>
    </submittedName>
</protein>
<dbReference type="GO" id="GO:0042542">
    <property type="term" value="P:response to hydrogen peroxide"/>
    <property type="evidence" value="ECO:0007669"/>
    <property type="project" value="TreeGrafter"/>
</dbReference>
<dbReference type="AlphaFoldDB" id="X6NT15"/>
<dbReference type="InterPro" id="IPR016100">
    <property type="entry name" value="Prismane_a-bundle"/>
</dbReference>
<dbReference type="Gene3D" id="1.20.1270.20">
    <property type="match status" value="1"/>
</dbReference>
<dbReference type="OrthoDB" id="1470350at2759"/>
<dbReference type="GO" id="GO:0051536">
    <property type="term" value="F:iron-sulfur cluster binding"/>
    <property type="evidence" value="ECO:0007669"/>
    <property type="project" value="UniProtKB-KW"/>
</dbReference>
<dbReference type="PANTHER" id="PTHR30109">
    <property type="entry name" value="HYDROXYLAMINE REDUCTASE"/>
    <property type="match status" value="1"/>
</dbReference>
<gene>
    <name evidence="4" type="ORF">RFI_08686</name>
</gene>
<dbReference type="GO" id="GO:0004601">
    <property type="term" value="F:peroxidase activity"/>
    <property type="evidence" value="ECO:0007669"/>
    <property type="project" value="TreeGrafter"/>
</dbReference>
<proteinExistence type="predicted"/>
<sequence length="316" mass="36943">FFFFFFFFSPPSSLTQRERKKKKKGPAKFDFNLEKINDEELMNHSKEYGPQKRRYEFRDIDCFGLHECSLYGLKGTMAYFAHAEHIRQENKSIYSEEERTEVFKKLYAVFEGLNNNKQELGDYLKLAMDVGAVNIKVLELLDRCHNHMFGVPEPSLVSAAPVPGKCILMSGHDIIDVWRMLEATKDKGINVYTHGELLPSHAYPRLKKYKHFIGHFGSAWQNQVFVFVCNNNNYYCYYYLFCYKNWNGLEFKEFPGSIVMTTNCLMPPRRRYKDRLFTINAVGYEGIPHVDISNSKDMAVVIDKALSLEGFNEVKR</sequence>
<evidence type="ECO:0000256" key="3">
    <source>
        <dbReference type="ARBA" id="ARBA00023014"/>
    </source>
</evidence>
<dbReference type="SUPFAM" id="SSF56821">
    <property type="entry name" value="Prismane protein-like"/>
    <property type="match status" value="1"/>
</dbReference>
<comment type="caution">
    <text evidence="4">The sequence shown here is derived from an EMBL/GenBank/DDBJ whole genome shotgun (WGS) entry which is preliminary data.</text>
</comment>
<keyword evidence="3" id="KW-0411">Iron-sulfur</keyword>
<evidence type="ECO:0000256" key="1">
    <source>
        <dbReference type="ARBA" id="ARBA00022723"/>
    </source>
</evidence>
<dbReference type="InterPro" id="IPR016099">
    <property type="entry name" value="Prismane-like_a/b-sand"/>
</dbReference>
<dbReference type="EMBL" id="ASPP01006672">
    <property type="protein sequence ID" value="ETO28447.1"/>
    <property type="molecule type" value="Genomic_DNA"/>
</dbReference>
<organism evidence="4 5">
    <name type="scientific">Reticulomyxa filosa</name>
    <dbReference type="NCBI Taxonomy" id="46433"/>
    <lineage>
        <taxon>Eukaryota</taxon>
        <taxon>Sar</taxon>
        <taxon>Rhizaria</taxon>
        <taxon>Retaria</taxon>
        <taxon>Foraminifera</taxon>
        <taxon>Monothalamids</taxon>
        <taxon>Reticulomyxidae</taxon>
        <taxon>Reticulomyxa</taxon>
    </lineage>
</organism>
<dbReference type="Proteomes" id="UP000023152">
    <property type="component" value="Unassembled WGS sequence"/>
</dbReference>
<reference evidence="4 5" key="1">
    <citation type="journal article" date="2013" name="Curr. Biol.">
        <title>The Genome of the Foraminiferan Reticulomyxa filosa.</title>
        <authorList>
            <person name="Glockner G."/>
            <person name="Hulsmann N."/>
            <person name="Schleicher M."/>
            <person name="Noegel A.A."/>
            <person name="Eichinger L."/>
            <person name="Gallinger C."/>
            <person name="Pawlowski J."/>
            <person name="Sierra R."/>
            <person name="Euteneuer U."/>
            <person name="Pillet L."/>
            <person name="Moustafa A."/>
            <person name="Platzer M."/>
            <person name="Groth M."/>
            <person name="Szafranski K."/>
            <person name="Schliwa M."/>
        </authorList>
    </citation>
    <scope>NUCLEOTIDE SEQUENCE [LARGE SCALE GENOMIC DNA]</scope>
</reference>
<dbReference type="Gene3D" id="3.40.50.2030">
    <property type="match status" value="2"/>
</dbReference>
<dbReference type="Pfam" id="PF03063">
    <property type="entry name" value="Prismane"/>
    <property type="match status" value="2"/>
</dbReference>